<dbReference type="KEGG" id="pno:SNOG_04237"/>
<accession>Q0UVH7</accession>
<name>Q0UVH7_PHANO</name>
<gene>
    <name evidence="1" type="ORF">SNOG_04237</name>
</gene>
<organism evidence="1 2">
    <name type="scientific">Phaeosphaeria nodorum (strain SN15 / ATCC MYA-4574 / FGSC 10173)</name>
    <name type="common">Glume blotch fungus</name>
    <name type="synonym">Parastagonospora nodorum</name>
    <dbReference type="NCBI Taxonomy" id="321614"/>
    <lineage>
        <taxon>Eukaryota</taxon>
        <taxon>Fungi</taxon>
        <taxon>Dikarya</taxon>
        <taxon>Ascomycota</taxon>
        <taxon>Pezizomycotina</taxon>
        <taxon>Dothideomycetes</taxon>
        <taxon>Pleosporomycetidae</taxon>
        <taxon>Pleosporales</taxon>
        <taxon>Pleosporineae</taxon>
        <taxon>Phaeosphaeriaceae</taxon>
        <taxon>Parastagonospora</taxon>
    </lineage>
</organism>
<proteinExistence type="predicted"/>
<dbReference type="EMBL" id="CH445330">
    <property type="protein sequence ID" value="EAT87997.1"/>
    <property type="molecule type" value="Genomic_DNA"/>
</dbReference>
<reference evidence="2" key="1">
    <citation type="journal article" date="2007" name="Plant Cell">
        <title>Dothideomycete-plant interactions illuminated by genome sequencing and EST analysis of the wheat pathogen Stagonospora nodorum.</title>
        <authorList>
            <person name="Hane J.K."/>
            <person name="Lowe R.G."/>
            <person name="Solomon P.S."/>
            <person name="Tan K.C."/>
            <person name="Schoch C.L."/>
            <person name="Spatafora J.W."/>
            <person name="Crous P.W."/>
            <person name="Kodira C."/>
            <person name="Birren B.W."/>
            <person name="Galagan J.E."/>
            <person name="Torriani S.F."/>
            <person name="McDonald B.A."/>
            <person name="Oliver R.P."/>
        </authorList>
    </citation>
    <scope>NUCLEOTIDE SEQUENCE [LARGE SCALE GENOMIC DNA]</scope>
    <source>
        <strain evidence="2">SN15 / ATCC MYA-4574 / FGSC 10173</strain>
    </source>
</reference>
<dbReference type="GeneID" id="5971525"/>
<sequence>MALTAAAWHDLVRAPSRSLELARSCAITCAVWIHITDYLVVS</sequence>
<protein>
    <submittedName>
        <fullName evidence="1">Uncharacterized protein</fullName>
    </submittedName>
</protein>
<dbReference type="Proteomes" id="UP000001055">
    <property type="component" value="Unassembled WGS sequence"/>
</dbReference>
<evidence type="ECO:0000313" key="1">
    <source>
        <dbReference type="EMBL" id="EAT87997.1"/>
    </source>
</evidence>
<dbReference type="AlphaFoldDB" id="Q0UVH7"/>
<evidence type="ECO:0000313" key="2">
    <source>
        <dbReference type="Proteomes" id="UP000001055"/>
    </source>
</evidence>
<dbReference type="InParanoid" id="Q0UVH7"/>
<dbReference type="RefSeq" id="XP_001794657.1">
    <property type="nucleotide sequence ID" value="XM_001794605.1"/>
</dbReference>